<comment type="similarity">
    <text evidence="1">Belongs to the short-chain dehydrogenases/reductases (SDR) family.</text>
</comment>
<dbReference type="PRINTS" id="PR00080">
    <property type="entry name" value="SDRFAMILY"/>
</dbReference>
<dbReference type="InterPro" id="IPR036291">
    <property type="entry name" value="NAD(P)-bd_dom_sf"/>
</dbReference>
<proteinExistence type="inferred from homology"/>
<comment type="caution">
    <text evidence="2">The sequence shown here is derived from an EMBL/GenBank/DDBJ whole genome shotgun (WGS) entry which is preliminary data.</text>
</comment>
<reference evidence="2 3" key="1">
    <citation type="submission" date="2020-08" db="EMBL/GenBank/DDBJ databases">
        <title>Genomic Encyclopedia of Type Strains, Phase IV (KMG-IV): sequencing the most valuable type-strain genomes for metagenomic binning, comparative biology and taxonomic classification.</title>
        <authorList>
            <person name="Goeker M."/>
        </authorList>
    </citation>
    <scope>NUCLEOTIDE SEQUENCE [LARGE SCALE GENOMIC DNA]</scope>
    <source>
        <strain evidence="2 3">DSM 27568</strain>
    </source>
</reference>
<dbReference type="GO" id="GO:0048038">
    <property type="term" value="F:quinone binding"/>
    <property type="evidence" value="ECO:0007669"/>
    <property type="project" value="TreeGrafter"/>
</dbReference>
<dbReference type="Proteomes" id="UP000561459">
    <property type="component" value="Unassembled WGS sequence"/>
</dbReference>
<sequence length="277" mass="27635">MIPAAHPGAAGTNLTGRVAIVTGGGSAEGGIGRSIALTLASAGAAIAVVDLDISRAGEVRAVIEAAGGRAVAIAGDVADAERCAAMVGEATVALGRLDILVNNVGLSATATSLTDLDVAALSRVFAINFQSAVAMTAAALPHFTAAGKGAIVNIASIAGMQAYGNIAYGPSKAALITFTRETAVMHGRDGVRANVIAPGHIQTPHIAGMMDADMRRARKDIGPLGVEGDAWDIAQAVLFLASDAARFVTGVLLPVDGGVSMVGPMTAHDLIERGNPA</sequence>
<name>A0A7W6C6A9_9SPHN</name>
<dbReference type="InterPro" id="IPR002347">
    <property type="entry name" value="SDR_fam"/>
</dbReference>
<dbReference type="AlphaFoldDB" id="A0A7W6C6A9"/>
<organism evidence="2 3">
    <name type="scientific">Novosphingobium fluoreni</name>
    <dbReference type="NCBI Taxonomy" id="1391222"/>
    <lineage>
        <taxon>Bacteria</taxon>
        <taxon>Pseudomonadati</taxon>
        <taxon>Pseudomonadota</taxon>
        <taxon>Alphaproteobacteria</taxon>
        <taxon>Sphingomonadales</taxon>
        <taxon>Sphingomonadaceae</taxon>
        <taxon>Novosphingobium</taxon>
    </lineage>
</organism>
<dbReference type="FunFam" id="3.40.50.720:FF:000084">
    <property type="entry name" value="Short-chain dehydrogenase reductase"/>
    <property type="match status" value="1"/>
</dbReference>
<evidence type="ECO:0000313" key="2">
    <source>
        <dbReference type="EMBL" id="MBB3941638.1"/>
    </source>
</evidence>
<dbReference type="EMBL" id="JACIDY010000013">
    <property type="protein sequence ID" value="MBB3941638.1"/>
    <property type="molecule type" value="Genomic_DNA"/>
</dbReference>
<dbReference type="PRINTS" id="PR00081">
    <property type="entry name" value="GDHRDH"/>
</dbReference>
<dbReference type="SUPFAM" id="SSF51735">
    <property type="entry name" value="NAD(P)-binding Rossmann-fold domains"/>
    <property type="match status" value="1"/>
</dbReference>
<dbReference type="PANTHER" id="PTHR42760">
    <property type="entry name" value="SHORT-CHAIN DEHYDROGENASES/REDUCTASES FAMILY MEMBER"/>
    <property type="match status" value="1"/>
</dbReference>
<dbReference type="GO" id="GO:0006633">
    <property type="term" value="P:fatty acid biosynthetic process"/>
    <property type="evidence" value="ECO:0007669"/>
    <property type="project" value="TreeGrafter"/>
</dbReference>
<evidence type="ECO:0000256" key="1">
    <source>
        <dbReference type="ARBA" id="ARBA00006484"/>
    </source>
</evidence>
<protein>
    <submittedName>
        <fullName evidence="2">NAD(P)-dependent dehydrogenase (Short-subunit alcohol dehydrogenase family)</fullName>
    </submittedName>
</protein>
<accession>A0A7W6C6A9</accession>
<dbReference type="GO" id="GO:0016616">
    <property type="term" value="F:oxidoreductase activity, acting on the CH-OH group of donors, NAD or NADP as acceptor"/>
    <property type="evidence" value="ECO:0007669"/>
    <property type="project" value="TreeGrafter"/>
</dbReference>
<dbReference type="PANTHER" id="PTHR42760:SF122">
    <property type="entry name" value="NAD(P)-BINDING PROTEIN"/>
    <property type="match status" value="1"/>
</dbReference>
<dbReference type="RefSeq" id="WP_183618758.1">
    <property type="nucleotide sequence ID" value="NZ_JACIDY010000013.1"/>
</dbReference>
<gene>
    <name evidence="2" type="ORF">GGR39_003319</name>
</gene>
<dbReference type="Gene3D" id="3.40.50.720">
    <property type="entry name" value="NAD(P)-binding Rossmann-like Domain"/>
    <property type="match status" value="1"/>
</dbReference>
<keyword evidence="3" id="KW-1185">Reference proteome</keyword>
<evidence type="ECO:0000313" key="3">
    <source>
        <dbReference type="Proteomes" id="UP000561459"/>
    </source>
</evidence>
<dbReference type="Pfam" id="PF13561">
    <property type="entry name" value="adh_short_C2"/>
    <property type="match status" value="1"/>
</dbReference>
<dbReference type="CDD" id="cd05233">
    <property type="entry name" value="SDR_c"/>
    <property type="match status" value="1"/>
</dbReference>